<feature type="binding site" evidence="2">
    <location>
        <position position="349"/>
    </location>
    <ligand>
        <name>L-tryptophan</name>
        <dbReference type="ChEBI" id="CHEBI:57912"/>
    </ligand>
</feature>
<evidence type="ECO:0000256" key="1">
    <source>
        <dbReference type="PIRSR" id="PIRSR011396-1"/>
    </source>
</evidence>
<feature type="binding site" evidence="2">
    <location>
        <begin position="17"/>
        <end position="20"/>
    </location>
    <ligand>
        <name>FAD</name>
        <dbReference type="ChEBI" id="CHEBI:57692"/>
    </ligand>
</feature>
<organism evidence="3 4">
    <name type="scientific">Sphingomonas aerolata</name>
    <dbReference type="NCBI Taxonomy" id="185951"/>
    <lineage>
        <taxon>Bacteria</taxon>
        <taxon>Pseudomonadati</taxon>
        <taxon>Pseudomonadota</taxon>
        <taxon>Alphaproteobacteria</taxon>
        <taxon>Sphingomonadales</taxon>
        <taxon>Sphingomonadaceae</taxon>
        <taxon>Sphingomonas</taxon>
    </lineage>
</organism>
<dbReference type="EMBL" id="PZZN01000001">
    <property type="protein sequence ID" value="PTM47048.1"/>
    <property type="molecule type" value="Genomic_DNA"/>
</dbReference>
<dbReference type="PIRSF" id="PIRSF011396">
    <property type="entry name" value="Trp_halogenase"/>
    <property type="match status" value="1"/>
</dbReference>
<dbReference type="PANTHER" id="PTHR43747">
    <property type="entry name" value="FAD-BINDING PROTEIN"/>
    <property type="match status" value="1"/>
</dbReference>
<proteinExistence type="predicted"/>
<feature type="active site" evidence="1">
    <location>
        <position position="82"/>
    </location>
</feature>
<protein>
    <submittedName>
        <fullName evidence="3">Tryptophan halogenase</fullName>
    </submittedName>
</protein>
<feature type="binding site" evidence="2">
    <location>
        <position position="353"/>
    </location>
    <ligand>
        <name>FAD</name>
        <dbReference type="ChEBI" id="CHEBI:57692"/>
    </ligand>
</feature>
<evidence type="ECO:0000256" key="2">
    <source>
        <dbReference type="PIRSR" id="PIRSR011396-2"/>
    </source>
</evidence>
<keyword evidence="2" id="KW-0547">Nucleotide-binding</keyword>
<dbReference type="SUPFAM" id="SSF51905">
    <property type="entry name" value="FAD/NAD(P)-binding domain"/>
    <property type="match status" value="1"/>
</dbReference>
<dbReference type="PANTHER" id="PTHR43747:SF4">
    <property type="entry name" value="FLAVIN-DEPENDENT TRYPTOPHAN HALOGENASE"/>
    <property type="match status" value="1"/>
</dbReference>
<keyword evidence="4" id="KW-1185">Reference proteome</keyword>
<feature type="binding site" evidence="2">
    <location>
        <position position="82"/>
    </location>
    <ligand>
        <name>7-chloro-L-tryptophan</name>
        <dbReference type="ChEBI" id="CHEBI:58713"/>
    </ligand>
</feature>
<reference evidence="3 4" key="1">
    <citation type="submission" date="2018-04" db="EMBL/GenBank/DDBJ databases">
        <title>Genomic Encyclopedia of Type Strains, Phase III (KMG-III): the genomes of soil and plant-associated and newly described type strains.</title>
        <authorList>
            <person name="Whitman W."/>
        </authorList>
    </citation>
    <scope>NUCLEOTIDE SEQUENCE [LARGE SCALE GENOMIC DNA]</scope>
    <source>
        <strain evidence="3 4">NW12</strain>
    </source>
</reference>
<dbReference type="InterPro" id="IPR036188">
    <property type="entry name" value="FAD/NAD-bd_sf"/>
</dbReference>
<accession>A0A2T4YTA3</accession>
<dbReference type="AlphaFoldDB" id="A0A2T4YTA3"/>
<keyword evidence="2" id="KW-0274">FAD</keyword>
<dbReference type="InterPro" id="IPR050816">
    <property type="entry name" value="Flavin-dep_Halogenase_NPB"/>
</dbReference>
<keyword evidence="2" id="KW-0285">Flavoprotein</keyword>
<evidence type="ECO:0000313" key="3">
    <source>
        <dbReference type="EMBL" id="PTM47048.1"/>
    </source>
</evidence>
<name>A0A2T4YTA3_9SPHN</name>
<gene>
    <name evidence="3" type="ORF">C8J24_0431</name>
</gene>
<dbReference type="Gene3D" id="3.50.50.60">
    <property type="entry name" value="FAD/NAD(P)-binding domain"/>
    <property type="match status" value="1"/>
</dbReference>
<dbReference type="GO" id="GO:0004497">
    <property type="term" value="F:monooxygenase activity"/>
    <property type="evidence" value="ECO:0007669"/>
    <property type="project" value="InterPro"/>
</dbReference>
<dbReference type="RefSeq" id="WP_244180351.1">
    <property type="nucleotide sequence ID" value="NZ_PZZN01000001.1"/>
</dbReference>
<sequence>MTDPGPARITRIVIVGGGTAGWMTAAAMARLVESGVAVTLVESEEIGTVGVGEATIPSLLDYNRMLGIDEDDFVRATGATFKLGIEFRDWGRLGDAYFHPFGTHGRDVEGVAFHQLWLRQARLGRADMPGPIGDYCLSAVAARNGRFTRPSANPQSVLSTLSYAFHFDAALYARYLRDRAEAAGVVRIEGRVAAVDRHAGTGFIEAVRLADGRAINGDLFVDCSGFRSLLLGDAMDVGFTSWQHWLPCDRAWAVPSAPRDAPAPHTRATAEAAGWRWRIPLQHRVGNGHVYASDHVDDETALRVLLDGLDGPPLADPRQLRFVAGRRDRLWDRNCVAIGLAGGFLEPLESTSIHLIQSGIARLMSLFPDTGFSAVEIAEYNRQMLREYDQVRDFIILHYHATTRTDSAFWRHCQSMTLPPSLQAKLDLWAGRARIFREQGELFTPDSWIAVLLGQGIWPASVDPLTAGLPVAESAMFLDHVREMVAKTAEAMPRHADFIARHCAAPLRTAA</sequence>
<feature type="binding site" evidence="2">
    <location>
        <position position="340"/>
    </location>
    <ligand>
        <name>FAD</name>
        <dbReference type="ChEBI" id="CHEBI:57692"/>
    </ligand>
</feature>
<feature type="binding site" evidence="2">
    <location>
        <position position="192"/>
    </location>
    <ligand>
        <name>FAD</name>
        <dbReference type="ChEBI" id="CHEBI:57692"/>
    </ligand>
</feature>
<dbReference type="GO" id="GO:0000166">
    <property type="term" value="F:nucleotide binding"/>
    <property type="evidence" value="ECO:0007669"/>
    <property type="project" value="UniProtKB-KW"/>
</dbReference>
<dbReference type="InterPro" id="IPR033856">
    <property type="entry name" value="Trp_halogen"/>
</dbReference>
<dbReference type="Proteomes" id="UP000240996">
    <property type="component" value="Unassembled WGS sequence"/>
</dbReference>
<evidence type="ECO:0000313" key="4">
    <source>
        <dbReference type="Proteomes" id="UP000240996"/>
    </source>
</evidence>
<dbReference type="Pfam" id="PF04820">
    <property type="entry name" value="Trp_halogenase"/>
    <property type="match status" value="1"/>
</dbReference>
<comment type="caution">
    <text evidence="3">The sequence shown here is derived from an EMBL/GenBank/DDBJ whole genome shotgun (WGS) entry which is preliminary data.</text>
</comment>
<dbReference type="InterPro" id="IPR006905">
    <property type="entry name" value="Flavin_halogenase"/>
</dbReference>